<dbReference type="Pfam" id="PF07859">
    <property type="entry name" value="Abhydrolase_3"/>
    <property type="match status" value="1"/>
</dbReference>
<organism evidence="4 5">
    <name type="scientific">Chytriomyces confervae</name>
    <dbReference type="NCBI Taxonomy" id="246404"/>
    <lineage>
        <taxon>Eukaryota</taxon>
        <taxon>Fungi</taxon>
        <taxon>Fungi incertae sedis</taxon>
        <taxon>Chytridiomycota</taxon>
        <taxon>Chytridiomycota incertae sedis</taxon>
        <taxon>Chytridiomycetes</taxon>
        <taxon>Chytridiales</taxon>
        <taxon>Chytriomycetaceae</taxon>
        <taxon>Chytriomyces</taxon>
    </lineage>
</organism>
<dbReference type="InterPro" id="IPR033140">
    <property type="entry name" value="Lipase_GDXG_put_SER_AS"/>
</dbReference>
<evidence type="ECO:0000256" key="1">
    <source>
        <dbReference type="PROSITE-ProRule" id="PRU10038"/>
    </source>
</evidence>
<feature type="region of interest" description="Disordered" evidence="2">
    <location>
        <begin position="531"/>
        <end position="552"/>
    </location>
</feature>
<gene>
    <name evidence="4" type="ORF">CcCBS67573_g07769</name>
</gene>
<dbReference type="GO" id="GO:0019433">
    <property type="term" value="P:triglyceride catabolic process"/>
    <property type="evidence" value="ECO:0007669"/>
    <property type="project" value="TreeGrafter"/>
</dbReference>
<keyword evidence="5" id="KW-1185">Reference proteome</keyword>
<evidence type="ECO:0000256" key="2">
    <source>
        <dbReference type="SAM" id="MobiDB-lite"/>
    </source>
</evidence>
<dbReference type="GO" id="GO:0004771">
    <property type="term" value="F:sterol ester esterase activity"/>
    <property type="evidence" value="ECO:0007669"/>
    <property type="project" value="TreeGrafter"/>
</dbReference>
<accession>A0A507ES05</accession>
<dbReference type="STRING" id="246404.A0A507ES05"/>
<dbReference type="InterPro" id="IPR029058">
    <property type="entry name" value="AB_hydrolase_fold"/>
</dbReference>
<proteinExistence type="predicted"/>
<dbReference type="PANTHER" id="PTHR23025">
    <property type="entry name" value="TRIACYLGLYCEROL LIPASE"/>
    <property type="match status" value="1"/>
</dbReference>
<reference evidence="4 5" key="1">
    <citation type="journal article" date="2019" name="Sci. Rep.">
        <title>Comparative genomics of chytrid fungi reveal insights into the obligate biotrophic and pathogenic lifestyle of Synchytrium endobioticum.</title>
        <authorList>
            <person name="van de Vossenberg B.T.L.H."/>
            <person name="Warris S."/>
            <person name="Nguyen H.D.T."/>
            <person name="van Gent-Pelzer M.P.E."/>
            <person name="Joly D.L."/>
            <person name="van de Geest H.C."/>
            <person name="Bonants P.J.M."/>
            <person name="Smith D.S."/>
            <person name="Levesque C.A."/>
            <person name="van der Lee T.A.J."/>
        </authorList>
    </citation>
    <scope>NUCLEOTIDE SEQUENCE [LARGE SCALE GENOMIC DNA]</scope>
    <source>
        <strain evidence="4 5">CBS 675.73</strain>
    </source>
</reference>
<evidence type="ECO:0000313" key="4">
    <source>
        <dbReference type="EMBL" id="TPX66634.1"/>
    </source>
</evidence>
<dbReference type="GO" id="GO:0004806">
    <property type="term" value="F:triacylglycerol lipase activity"/>
    <property type="evidence" value="ECO:0007669"/>
    <property type="project" value="TreeGrafter"/>
</dbReference>
<dbReference type="AlphaFoldDB" id="A0A507ES05"/>
<dbReference type="SUPFAM" id="SSF53474">
    <property type="entry name" value="alpha/beta-Hydrolases"/>
    <property type="match status" value="1"/>
</dbReference>
<dbReference type="EMBL" id="QEAP01000434">
    <property type="protein sequence ID" value="TPX66634.1"/>
    <property type="molecule type" value="Genomic_DNA"/>
</dbReference>
<dbReference type="GO" id="GO:0005829">
    <property type="term" value="C:cytosol"/>
    <property type="evidence" value="ECO:0007669"/>
    <property type="project" value="TreeGrafter"/>
</dbReference>
<dbReference type="OrthoDB" id="5570009at2759"/>
<dbReference type="Proteomes" id="UP000320333">
    <property type="component" value="Unassembled WGS sequence"/>
</dbReference>
<dbReference type="InterPro" id="IPR013094">
    <property type="entry name" value="AB_hydrolase_3"/>
</dbReference>
<dbReference type="PANTHER" id="PTHR23025:SF3">
    <property type="entry name" value="HORMONE-SENSITIVE LIPASE"/>
    <property type="match status" value="1"/>
</dbReference>
<dbReference type="PROSITE" id="PS01174">
    <property type="entry name" value="LIPASE_GDXG_SER"/>
    <property type="match status" value="1"/>
</dbReference>
<comment type="caution">
    <text evidence="4">The sequence shown here is derived from an EMBL/GenBank/DDBJ whole genome shotgun (WGS) entry which is preliminary data.</text>
</comment>
<name>A0A507ES05_9FUNG</name>
<sequence length="739" mass="83431">MIDHILGRPSNGLKRLEVVLVTILAVSVIRRNGFEPPILTRWLRKANRLLSSLPAWKIILGTLTTSYVTNHLFLLLFLNAPEPLAKMYTRNFYRAAWINTATDAGFLTAHNIKPKLAKDFLSIVFSVFYLFNFDKADSKMKKYHAAISIDMIRTKWDKKLNPYLRLLAIADIGFLGIRRDIEIQRQINPPSPTAFTRETQPLPPVKARVFFSGSEADFKCSENLILSIPGGGFCAQPPQAHEDYLSTWARRSKVPIISLNYDKCPERPYPWQLEQCFEVYRSIVETNGASVGLEGWYSNDSHMKKKPIKIVLAGDSAGGNLCTALILKVLDNSTGIELRPPSGLVIIYPAYTFDPQCWIPNKHRALFRSASTVSAPLSSFVQTRGSIKPDAPFSMPPAPRSINVMKDEADFSVSWYVKWWEWIRGKTSGPRIPSALTMTSHMSYFTDLIMPPEALRAISMLLLGTSPVPIRFDTDYLMAPIVAPDELLARFPKIHFICGEKDPFVDDMIIFGEKVRSAKLKALREWERMRETRAHASPAGSRNNSTNMHDDSDMLTMDKKKISSTRVLGLLSPKHDQHFGPQRVASGNRRRAESQSGIGSFLNHHELNDDEFAHHIYHHDPNEMVQMKILEGCSHGFLMMLNIFPEALPAINLCADWLVEMLEDEELGYSMTNPGSFTDLMVAENTAQSRSTSQNLMIKTKTDKLNLVKVSNDLKGSVPSESVLERRRANLAETHEIVK</sequence>
<feature type="domain" description="Alpha/beta hydrolase fold-3" evidence="3">
    <location>
        <begin position="229"/>
        <end position="353"/>
    </location>
</feature>
<protein>
    <recommendedName>
        <fullName evidence="3">Alpha/beta hydrolase fold-3 domain-containing protein</fullName>
    </recommendedName>
</protein>
<evidence type="ECO:0000313" key="5">
    <source>
        <dbReference type="Proteomes" id="UP000320333"/>
    </source>
</evidence>
<feature type="active site" evidence="1">
    <location>
        <position position="316"/>
    </location>
</feature>
<evidence type="ECO:0000259" key="3">
    <source>
        <dbReference type="Pfam" id="PF07859"/>
    </source>
</evidence>
<dbReference type="Gene3D" id="3.40.50.1820">
    <property type="entry name" value="alpha/beta hydrolase"/>
    <property type="match status" value="1"/>
</dbReference>